<dbReference type="STRING" id="311403.Arad_3640"/>
<dbReference type="Proteomes" id="UP000001600">
    <property type="component" value="Chromosome 1"/>
</dbReference>
<dbReference type="EMBL" id="CP000628">
    <property type="protein sequence ID" value="ACM27542.1"/>
    <property type="molecule type" value="Genomic_DNA"/>
</dbReference>
<dbReference type="KEGG" id="ara:Arad_3640"/>
<sequence length="125" mass="13604">MVIKSGTLLIPSGPSHDPDRKHLFVVCTDPCAAGNQLIVPISGYSNSLCDGTCILEIGEHEFLTKRSYAFYRQSRIESVMTLDNGLNTGVFIPKANMEHAVFVRIVGGICASPQTSRKIKKYAGC</sequence>
<proteinExistence type="predicted"/>
<dbReference type="eggNOG" id="COG3728">
    <property type="taxonomic scope" value="Bacteria"/>
</dbReference>
<dbReference type="HOGENOM" id="CLU_148577_1_0_5"/>
<evidence type="ECO:0000313" key="1">
    <source>
        <dbReference type="EMBL" id="ACM27542.1"/>
    </source>
</evidence>
<name>B9J9E0_RHIR8</name>
<gene>
    <name evidence="1" type="ordered locus">Arad_3640</name>
</gene>
<accession>B9J9E0</accession>
<evidence type="ECO:0000313" key="2">
    <source>
        <dbReference type="Proteomes" id="UP000001600"/>
    </source>
</evidence>
<protein>
    <submittedName>
        <fullName evidence="1">Uncharacterized protein</fullName>
    </submittedName>
</protein>
<reference evidence="1 2" key="1">
    <citation type="journal article" date="2009" name="J. Bacteriol.">
        <title>Genome sequences of three Agrobacterium biovars help elucidate the evolution of multichromosome genomes in bacteria.</title>
        <authorList>
            <person name="Slater S.C."/>
            <person name="Goldman B.S."/>
            <person name="Goodner B."/>
            <person name="Setubal J.C."/>
            <person name="Farrand S.K."/>
            <person name="Nester E.W."/>
            <person name="Burr T.J."/>
            <person name="Banta L."/>
            <person name="Dickerman A.W."/>
            <person name="Paulsen I."/>
            <person name="Otten L."/>
            <person name="Suen G."/>
            <person name="Welch R."/>
            <person name="Almeida N.F."/>
            <person name="Arnold F."/>
            <person name="Burton O.T."/>
            <person name="Du Z."/>
            <person name="Ewing A."/>
            <person name="Godsy E."/>
            <person name="Heisel S."/>
            <person name="Houmiel K.L."/>
            <person name="Jhaveri J."/>
            <person name="Lu J."/>
            <person name="Miller N.M."/>
            <person name="Norton S."/>
            <person name="Chen Q."/>
            <person name="Phoolcharoen W."/>
            <person name="Ohlin V."/>
            <person name="Ondrusek D."/>
            <person name="Pride N."/>
            <person name="Stricklin S.L."/>
            <person name="Sun J."/>
            <person name="Wheeler C."/>
            <person name="Wilson L."/>
            <person name="Zhu H."/>
            <person name="Wood D.W."/>
        </authorList>
    </citation>
    <scope>NUCLEOTIDE SEQUENCE [LARGE SCALE GENOMIC DNA]</scope>
    <source>
        <strain evidence="2">K84 / ATCC BAA-868</strain>
    </source>
</reference>
<organism evidence="1 2">
    <name type="scientific">Rhizobium rhizogenes (strain K84 / ATCC BAA-868)</name>
    <name type="common">Agrobacterium radiobacter</name>
    <dbReference type="NCBI Taxonomy" id="311403"/>
    <lineage>
        <taxon>Bacteria</taxon>
        <taxon>Pseudomonadati</taxon>
        <taxon>Pseudomonadota</taxon>
        <taxon>Alphaproteobacteria</taxon>
        <taxon>Hyphomicrobiales</taxon>
        <taxon>Rhizobiaceae</taxon>
        <taxon>Rhizobium/Agrobacterium group</taxon>
        <taxon>Rhizobium</taxon>
    </lineage>
</organism>
<dbReference type="AlphaFoldDB" id="B9J9E0"/>